<dbReference type="GO" id="GO:0008483">
    <property type="term" value="F:transaminase activity"/>
    <property type="evidence" value="ECO:0007669"/>
    <property type="project" value="UniProtKB-KW"/>
</dbReference>
<organism evidence="8">
    <name type="scientific">uncultured delta proteobacterium</name>
    <dbReference type="NCBI Taxonomy" id="34034"/>
    <lineage>
        <taxon>Bacteria</taxon>
        <taxon>Deltaproteobacteria</taxon>
        <taxon>environmental samples</taxon>
    </lineage>
</organism>
<dbReference type="Pfam" id="PF00202">
    <property type="entry name" value="Aminotran_3"/>
    <property type="match status" value="1"/>
</dbReference>
<dbReference type="CDD" id="cd00610">
    <property type="entry name" value="OAT_like"/>
    <property type="match status" value="1"/>
</dbReference>
<comment type="cofactor">
    <cofactor evidence="1 7">
        <name>pyridoxal 5'-phosphate</name>
        <dbReference type="ChEBI" id="CHEBI:597326"/>
    </cofactor>
</comment>
<dbReference type="GO" id="GO:0042286">
    <property type="term" value="F:glutamate-1-semialdehyde 2,1-aminomutase activity"/>
    <property type="evidence" value="ECO:0007669"/>
    <property type="project" value="UniProtKB-UniRule"/>
</dbReference>
<gene>
    <name evidence="7 8" type="primary">hemL</name>
    <name evidence="8" type="ORF">KL86DPRO_11246</name>
</gene>
<keyword evidence="4 7" id="KW-0663">Pyridoxal phosphate</keyword>
<dbReference type="UniPathway" id="UPA00251">
    <property type="reaction ID" value="UER00317"/>
</dbReference>
<evidence type="ECO:0000256" key="6">
    <source>
        <dbReference type="ARBA" id="ARBA00023244"/>
    </source>
</evidence>
<dbReference type="PANTHER" id="PTHR43713:SF3">
    <property type="entry name" value="GLUTAMATE-1-SEMIALDEHYDE 2,1-AMINOMUTASE 1, CHLOROPLASTIC-RELATED"/>
    <property type="match status" value="1"/>
</dbReference>
<dbReference type="EC" id="5.4.3.8" evidence="7"/>
<dbReference type="GO" id="GO:0005737">
    <property type="term" value="C:cytoplasm"/>
    <property type="evidence" value="ECO:0007669"/>
    <property type="project" value="UniProtKB-SubCell"/>
</dbReference>
<feature type="modified residue" description="N6-(pyridoxal phosphate)lysine" evidence="7">
    <location>
        <position position="266"/>
    </location>
</feature>
<dbReference type="HAMAP" id="MF_00375">
    <property type="entry name" value="HemL_aminotrans_3"/>
    <property type="match status" value="1"/>
</dbReference>
<dbReference type="EMBL" id="FLUQ01000001">
    <property type="protein sequence ID" value="SBV97606.1"/>
    <property type="molecule type" value="Genomic_DNA"/>
</dbReference>
<dbReference type="SUPFAM" id="SSF53383">
    <property type="entry name" value="PLP-dependent transferases"/>
    <property type="match status" value="1"/>
</dbReference>
<evidence type="ECO:0000256" key="4">
    <source>
        <dbReference type="ARBA" id="ARBA00022898"/>
    </source>
</evidence>
<keyword evidence="6 7" id="KW-0627">Porphyrin biosynthesis</keyword>
<comment type="pathway">
    <text evidence="2">Porphyrin-containing compound metabolism; protoporphyrin-IX biosynthesis; 5-aminolevulinate from L-glutamyl-tRNA(Glu): step 2/2.</text>
</comment>
<dbReference type="InterPro" id="IPR005814">
    <property type="entry name" value="Aminotrans_3"/>
</dbReference>
<dbReference type="AlphaFoldDB" id="A0A212JDW1"/>
<dbReference type="FunFam" id="3.40.640.10:FF:000021">
    <property type="entry name" value="Glutamate-1-semialdehyde 2,1-aminomutase"/>
    <property type="match status" value="1"/>
</dbReference>
<comment type="subunit">
    <text evidence="7">Homodimer.</text>
</comment>
<sequence length="425" mass="43974">MPTRSQELFARAEKRIPGGVNSPVRACISVGADPFFVASASGSRLTTVDGEEYIDLVQSWGPLLLGHAHPAVTKAVVDAAAKGSSYGAPCEDEVRLAEAVCNAMPHVEMVRMVNSGTEATMSALRLARAATGRNKLIKFEGCYHGHGDAFLASAGSGVATLSIPGTPGVPEAVVADTLLAPYNDLQKVRELFASHGKDIAAVIVEPVAGNMGLVLPAPGFLQGLRDLCDESGALLILDEVITGFRVGYNGAASRFGIRPDLTTLGKIIGGGLPVGAYGGRRDLMEQVAPSGGVYQAGTLAGNPLAMAAGLATLGVLAKSDYAALENRTETFCAALEKLFAGAAIPVRINRIASMFTIFFTASPVTDFASAKQGDAKRYAALYRAMRANGVALAPSAFEAAMLSFAHTDEDMAAVLAAFKASVAAL</sequence>
<dbReference type="NCBIfam" id="NF000818">
    <property type="entry name" value="PRK00062.1"/>
    <property type="match status" value="1"/>
</dbReference>
<keyword evidence="5 7" id="KW-0413">Isomerase</keyword>
<evidence type="ECO:0000256" key="7">
    <source>
        <dbReference type="HAMAP-Rule" id="MF_00375"/>
    </source>
</evidence>
<dbReference type="NCBIfam" id="TIGR00713">
    <property type="entry name" value="hemL"/>
    <property type="match status" value="1"/>
</dbReference>
<evidence type="ECO:0000313" key="8">
    <source>
        <dbReference type="EMBL" id="SBV97606.1"/>
    </source>
</evidence>
<proteinExistence type="inferred from homology"/>
<evidence type="ECO:0000256" key="1">
    <source>
        <dbReference type="ARBA" id="ARBA00001933"/>
    </source>
</evidence>
<dbReference type="InterPro" id="IPR004639">
    <property type="entry name" value="4pyrrol_synth_GluAld_NH2Trfase"/>
</dbReference>
<evidence type="ECO:0000256" key="3">
    <source>
        <dbReference type="ARBA" id="ARBA00008981"/>
    </source>
</evidence>
<comment type="similarity">
    <text evidence="3 7">Belongs to the class-III pyridoxal-phosphate-dependent aminotransferase family. HemL subfamily.</text>
</comment>
<comment type="catalytic activity">
    <reaction evidence="7">
        <text>(S)-4-amino-5-oxopentanoate = 5-aminolevulinate</text>
        <dbReference type="Rhea" id="RHEA:14265"/>
        <dbReference type="ChEBI" id="CHEBI:57501"/>
        <dbReference type="ChEBI" id="CHEBI:356416"/>
        <dbReference type="EC" id="5.4.3.8"/>
    </reaction>
</comment>
<name>A0A212JDW1_9DELT</name>
<dbReference type="PROSITE" id="PS00600">
    <property type="entry name" value="AA_TRANSFER_CLASS_3"/>
    <property type="match status" value="1"/>
</dbReference>
<dbReference type="InterPro" id="IPR015422">
    <property type="entry name" value="PyrdxlP-dep_Trfase_small"/>
</dbReference>
<keyword evidence="8" id="KW-0032">Aminotransferase</keyword>
<dbReference type="Gene3D" id="3.90.1150.10">
    <property type="entry name" value="Aspartate Aminotransferase, domain 1"/>
    <property type="match status" value="1"/>
</dbReference>
<comment type="subcellular location">
    <subcellularLocation>
        <location evidence="7">Cytoplasm</location>
    </subcellularLocation>
</comment>
<evidence type="ECO:0000256" key="2">
    <source>
        <dbReference type="ARBA" id="ARBA00004819"/>
    </source>
</evidence>
<dbReference type="PANTHER" id="PTHR43713">
    <property type="entry name" value="GLUTAMATE-1-SEMIALDEHYDE 2,1-AMINOMUTASE"/>
    <property type="match status" value="1"/>
</dbReference>
<protein>
    <recommendedName>
        <fullName evidence="7">Glutamate-1-semialdehyde 2,1-aminomutase</fullName>
        <shortName evidence="7">GSA</shortName>
        <ecNumber evidence="7">5.4.3.8</ecNumber>
    </recommendedName>
    <alternativeName>
        <fullName evidence="7">Glutamate-1-semialdehyde aminotransferase</fullName>
        <shortName evidence="7">GSA-AT</shortName>
    </alternativeName>
</protein>
<reference evidence="8" key="1">
    <citation type="submission" date="2016-04" db="EMBL/GenBank/DDBJ databases">
        <authorList>
            <person name="Evans L.H."/>
            <person name="Alamgir A."/>
            <person name="Owens N."/>
            <person name="Weber N.D."/>
            <person name="Virtaneva K."/>
            <person name="Barbian K."/>
            <person name="Babar A."/>
            <person name="Rosenke K."/>
        </authorList>
    </citation>
    <scope>NUCLEOTIDE SEQUENCE</scope>
    <source>
        <strain evidence="8">86</strain>
    </source>
</reference>
<dbReference type="InterPro" id="IPR015421">
    <property type="entry name" value="PyrdxlP-dep_Trfase_major"/>
</dbReference>
<dbReference type="InterPro" id="IPR015424">
    <property type="entry name" value="PyrdxlP-dep_Trfase"/>
</dbReference>
<evidence type="ECO:0000256" key="5">
    <source>
        <dbReference type="ARBA" id="ARBA00023235"/>
    </source>
</evidence>
<accession>A0A212JDW1</accession>
<dbReference type="InterPro" id="IPR049704">
    <property type="entry name" value="Aminotrans_3_PPA_site"/>
</dbReference>
<dbReference type="Gene3D" id="3.40.640.10">
    <property type="entry name" value="Type I PLP-dependent aspartate aminotransferase-like (Major domain)"/>
    <property type="match status" value="1"/>
</dbReference>
<dbReference type="GO" id="GO:0030170">
    <property type="term" value="F:pyridoxal phosphate binding"/>
    <property type="evidence" value="ECO:0007669"/>
    <property type="project" value="InterPro"/>
</dbReference>
<keyword evidence="7" id="KW-0963">Cytoplasm</keyword>
<dbReference type="GO" id="GO:0006782">
    <property type="term" value="P:protoporphyrinogen IX biosynthetic process"/>
    <property type="evidence" value="ECO:0007669"/>
    <property type="project" value="UniProtKB-UniRule"/>
</dbReference>
<keyword evidence="8" id="KW-0808">Transferase</keyword>